<dbReference type="PROSITE" id="PS51021">
    <property type="entry name" value="BAR"/>
    <property type="match status" value="1"/>
</dbReference>
<evidence type="ECO:0000313" key="6">
    <source>
        <dbReference type="Proteomes" id="UP001209878"/>
    </source>
</evidence>
<dbReference type="EMBL" id="JAODUO010001098">
    <property type="protein sequence ID" value="KAK2171148.1"/>
    <property type="molecule type" value="Genomic_DNA"/>
</dbReference>
<organism evidence="5 6">
    <name type="scientific">Ridgeia piscesae</name>
    <name type="common">Tubeworm</name>
    <dbReference type="NCBI Taxonomy" id="27915"/>
    <lineage>
        <taxon>Eukaryota</taxon>
        <taxon>Metazoa</taxon>
        <taxon>Spiralia</taxon>
        <taxon>Lophotrochozoa</taxon>
        <taxon>Annelida</taxon>
        <taxon>Polychaeta</taxon>
        <taxon>Sedentaria</taxon>
        <taxon>Canalipalpata</taxon>
        <taxon>Sabellida</taxon>
        <taxon>Siboglinidae</taxon>
        <taxon>Ridgeia</taxon>
    </lineage>
</organism>
<dbReference type="Proteomes" id="UP001209878">
    <property type="component" value="Unassembled WGS sequence"/>
</dbReference>
<comment type="subcellular location">
    <subcellularLocation>
        <location evidence="1">Cytoplasm</location>
        <location evidence="1">Cytoskeleton</location>
    </subcellularLocation>
</comment>
<sequence>MVQDLANSALVREEETLQPLAEQWSGTVTKLEMISNELNTNYQKTVVEPMKKFSTIMPSTQTAVKKREQSLQEYSRYLAKVEKYREKERTGPNVVKLDAARKALLWAKDDFETQNSVLTGELPRFYERRIDYVQPCFQALIKSQVKYYTDAHNFYTDLSRQLSGEKDDQPSDVYNQRIQQKLAEIRALSITLDD</sequence>
<keyword evidence="2" id="KW-0963">Cytoplasm</keyword>
<protein>
    <recommendedName>
        <fullName evidence="4">BAR domain-containing protein</fullName>
    </recommendedName>
</protein>
<evidence type="ECO:0000259" key="4">
    <source>
        <dbReference type="PROSITE" id="PS51021"/>
    </source>
</evidence>
<reference evidence="5" key="1">
    <citation type="journal article" date="2023" name="Mol. Biol. Evol.">
        <title>Third-Generation Sequencing Reveals the Adaptive Role of the Epigenome in Three Deep-Sea Polychaetes.</title>
        <authorList>
            <person name="Perez M."/>
            <person name="Aroh O."/>
            <person name="Sun Y."/>
            <person name="Lan Y."/>
            <person name="Juniper S.K."/>
            <person name="Young C.R."/>
            <person name="Angers B."/>
            <person name="Qian P.Y."/>
        </authorList>
    </citation>
    <scope>NUCLEOTIDE SEQUENCE</scope>
    <source>
        <strain evidence="5">R07B-5</strain>
    </source>
</reference>
<evidence type="ECO:0000256" key="2">
    <source>
        <dbReference type="ARBA" id="ARBA00022490"/>
    </source>
</evidence>
<dbReference type="GO" id="GO:0051666">
    <property type="term" value="P:actin cortical patch localization"/>
    <property type="evidence" value="ECO:0007669"/>
    <property type="project" value="InterPro"/>
</dbReference>
<feature type="domain" description="BAR" evidence="4">
    <location>
        <begin position="1"/>
        <end position="171"/>
    </location>
</feature>
<dbReference type="SUPFAM" id="SSF103657">
    <property type="entry name" value="BAR/IMD domain-like"/>
    <property type="match status" value="1"/>
</dbReference>
<evidence type="ECO:0000256" key="1">
    <source>
        <dbReference type="ARBA" id="ARBA00004245"/>
    </source>
</evidence>
<dbReference type="PANTHER" id="PTHR47174:SF3">
    <property type="entry name" value="BRIDGING INTEGRATOR 3"/>
    <property type="match status" value="1"/>
</dbReference>
<name>A0AAD9KIG2_RIDPI</name>
<dbReference type="GO" id="GO:0008289">
    <property type="term" value="F:lipid binding"/>
    <property type="evidence" value="ECO:0007669"/>
    <property type="project" value="TreeGrafter"/>
</dbReference>
<dbReference type="GO" id="GO:0005737">
    <property type="term" value="C:cytoplasm"/>
    <property type="evidence" value="ECO:0007669"/>
    <property type="project" value="InterPro"/>
</dbReference>
<keyword evidence="6" id="KW-1185">Reference proteome</keyword>
<keyword evidence="3" id="KW-0206">Cytoskeleton</keyword>
<dbReference type="GO" id="GO:0097320">
    <property type="term" value="P:plasma membrane tubulation"/>
    <property type="evidence" value="ECO:0007669"/>
    <property type="project" value="TreeGrafter"/>
</dbReference>
<comment type="caution">
    <text evidence="5">The sequence shown here is derived from an EMBL/GenBank/DDBJ whole genome shotgun (WGS) entry which is preliminary data.</text>
</comment>
<gene>
    <name evidence="5" type="ORF">NP493_1098g00072</name>
</gene>
<evidence type="ECO:0000256" key="3">
    <source>
        <dbReference type="ARBA" id="ARBA00023212"/>
    </source>
</evidence>
<dbReference type="InterPro" id="IPR027267">
    <property type="entry name" value="AH/BAR_dom_sf"/>
</dbReference>
<evidence type="ECO:0000313" key="5">
    <source>
        <dbReference type="EMBL" id="KAK2171148.1"/>
    </source>
</evidence>
<dbReference type="InterPro" id="IPR004148">
    <property type="entry name" value="BAR_dom"/>
</dbReference>
<dbReference type="Pfam" id="PF03114">
    <property type="entry name" value="BAR"/>
    <property type="match status" value="1"/>
</dbReference>
<dbReference type="GO" id="GO:0015629">
    <property type="term" value="C:actin cytoskeleton"/>
    <property type="evidence" value="ECO:0007669"/>
    <property type="project" value="TreeGrafter"/>
</dbReference>
<accession>A0AAD9KIG2</accession>
<dbReference type="AlphaFoldDB" id="A0AAD9KIG2"/>
<dbReference type="Gene3D" id="1.20.1270.60">
    <property type="entry name" value="Arfaptin homology (AH) domain/BAR domain"/>
    <property type="match status" value="1"/>
</dbReference>
<dbReference type="InterPro" id="IPR046982">
    <property type="entry name" value="BIN3/RVS161-like"/>
</dbReference>
<proteinExistence type="predicted"/>
<dbReference type="GO" id="GO:0006897">
    <property type="term" value="P:endocytosis"/>
    <property type="evidence" value="ECO:0007669"/>
    <property type="project" value="InterPro"/>
</dbReference>
<dbReference type="PANTHER" id="PTHR47174">
    <property type="entry name" value="BRIDGING INTEGRATOR 3"/>
    <property type="match status" value="1"/>
</dbReference>